<dbReference type="STRING" id="366533.SAMN05444339_101112"/>
<dbReference type="AlphaFoldDB" id="A0A1M4SRE0"/>
<organism evidence="2 3">
    <name type="scientific">Loktanella atrilutea</name>
    <dbReference type="NCBI Taxonomy" id="366533"/>
    <lineage>
        <taxon>Bacteria</taxon>
        <taxon>Pseudomonadati</taxon>
        <taxon>Pseudomonadota</taxon>
        <taxon>Alphaproteobacteria</taxon>
        <taxon>Rhodobacterales</taxon>
        <taxon>Roseobacteraceae</taxon>
        <taxon>Loktanella</taxon>
    </lineage>
</organism>
<name>A0A1M4SRE0_LOKAT</name>
<dbReference type="GO" id="GO:0000166">
    <property type="term" value="F:nucleotide binding"/>
    <property type="evidence" value="ECO:0007669"/>
    <property type="project" value="InterPro"/>
</dbReference>
<evidence type="ECO:0000259" key="1">
    <source>
        <dbReference type="Pfam" id="PF01408"/>
    </source>
</evidence>
<sequence length="323" mass="34422">MTVTRGAGAGGVGRQLVSEPIALLGIGKIARDQHIPAIASSGAFHLAATVSRSGGIDDVENHADVADLLTARPDINVLSLCMPPVPRFDIATAALAAGKHVMLEKPPGATVSEVLKLERLARAKGVTLFATWHSREAAGVAQARAHLRDAQIKHVQIDWKEDVRRWHPGQDWIWQAGGLGVFDPGINALSIMTAIVPNPVHLTDATLSFPENRDTPIAADLSFAGPAGMTVDAAFDWRQEGPQSWNITVDTTVGQLRLTDGGATLHIDGMAQTCEGPGEYPGLYHRFAELIEAGQSDVDISPLQHVADAFMLGRRTTVAAFHD</sequence>
<protein>
    <submittedName>
        <fullName evidence="2">D-galactose 1-dehydrogenase</fullName>
    </submittedName>
</protein>
<proteinExistence type="predicted"/>
<dbReference type="SUPFAM" id="SSF51735">
    <property type="entry name" value="NAD(P)-binding Rossmann-fold domains"/>
    <property type="match status" value="1"/>
</dbReference>
<dbReference type="Gene3D" id="3.30.360.10">
    <property type="entry name" value="Dihydrodipicolinate Reductase, domain 2"/>
    <property type="match status" value="1"/>
</dbReference>
<keyword evidence="3" id="KW-1185">Reference proteome</keyword>
<dbReference type="Proteomes" id="UP000183987">
    <property type="component" value="Unassembled WGS sequence"/>
</dbReference>
<evidence type="ECO:0000313" key="2">
    <source>
        <dbReference type="EMBL" id="SHE34741.1"/>
    </source>
</evidence>
<dbReference type="PANTHER" id="PTHR43818:SF7">
    <property type="entry name" value="DEHYDROGENASE"/>
    <property type="match status" value="1"/>
</dbReference>
<gene>
    <name evidence="2" type="ORF">SAMN05444339_101112</name>
</gene>
<dbReference type="Gene3D" id="3.40.50.720">
    <property type="entry name" value="NAD(P)-binding Rossmann-like Domain"/>
    <property type="match status" value="1"/>
</dbReference>
<dbReference type="RefSeq" id="WP_245810530.1">
    <property type="nucleotide sequence ID" value="NZ_FQUE01000001.1"/>
</dbReference>
<feature type="domain" description="Gfo/Idh/MocA-like oxidoreductase N-terminal" evidence="1">
    <location>
        <begin position="21"/>
        <end position="129"/>
    </location>
</feature>
<dbReference type="InterPro" id="IPR000683">
    <property type="entry name" value="Gfo/Idh/MocA-like_OxRdtase_N"/>
</dbReference>
<evidence type="ECO:0000313" key="3">
    <source>
        <dbReference type="Proteomes" id="UP000183987"/>
    </source>
</evidence>
<dbReference type="InterPro" id="IPR050463">
    <property type="entry name" value="Gfo/Idh/MocA_oxidrdct_glycsds"/>
</dbReference>
<dbReference type="PANTHER" id="PTHR43818">
    <property type="entry name" value="BCDNA.GH03377"/>
    <property type="match status" value="1"/>
</dbReference>
<dbReference type="EMBL" id="FQUE01000001">
    <property type="protein sequence ID" value="SHE34741.1"/>
    <property type="molecule type" value="Genomic_DNA"/>
</dbReference>
<reference evidence="3" key="1">
    <citation type="submission" date="2016-11" db="EMBL/GenBank/DDBJ databases">
        <authorList>
            <person name="Varghese N."/>
            <person name="Submissions S."/>
        </authorList>
    </citation>
    <scope>NUCLEOTIDE SEQUENCE [LARGE SCALE GENOMIC DNA]</scope>
    <source>
        <strain evidence="3">DSM 29326</strain>
    </source>
</reference>
<dbReference type="Pfam" id="PF01408">
    <property type="entry name" value="GFO_IDH_MocA"/>
    <property type="match status" value="1"/>
</dbReference>
<dbReference type="InterPro" id="IPR036291">
    <property type="entry name" value="NAD(P)-bd_dom_sf"/>
</dbReference>
<accession>A0A1M4SRE0</accession>